<dbReference type="NCBIfam" id="NF010621">
    <property type="entry name" value="PRK14014.1"/>
    <property type="match status" value="1"/>
</dbReference>
<keyword evidence="3" id="KW-0808">Transferase</keyword>
<keyword evidence="1" id="KW-0812">Transmembrane</keyword>
<keyword evidence="3" id="KW-0012">Acyltransferase</keyword>
<proteinExistence type="predicted"/>
<dbReference type="OrthoDB" id="319710at2"/>
<accession>A0A420WY43</accession>
<evidence type="ECO:0000259" key="2">
    <source>
        <dbReference type="SMART" id="SM00563"/>
    </source>
</evidence>
<evidence type="ECO:0000313" key="3">
    <source>
        <dbReference type="EMBL" id="RKR06144.1"/>
    </source>
</evidence>
<dbReference type="SMART" id="SM00563">
    <property type="entry name" value="PlsC"/>
    <property type="match status" value="1"/>
</dbReference>
<dbReference type="SUPFAM" id="SSF69593">
    <property type="entry name" value="Glycerol-3-phosphate (1)-acyltransferase"/>
    <property type="match status" value="1"/>
</dbReference>
<name>A0A420WY43_9GAMM</name>
<dbReference type="Pfam" id="PF01553">
    <property type="entry name" value="Acyltransferase"/>
    <property type="match status" value="1"/>
</dbReference>
<dbReference type="EMBL" id="RBIN01000003">
    <property type="protein sequence ID" value="RKR06144.1"/>
    <property type="molecule type" value="Genomic_DNA"/>
</dbReference>
<dbReference type="PANTHER" id="PTHR10983">
    <property type="entry name" value="1-ACYLGLYCEROL-3-PHOSPHATE ACYLTRANSFERASE-RELATED"/>
    <property type="match status" value="1"/>
</dbReference>
<dbReference type="InterPro" id="IPR002123">
    <property type="entry name" value="Plipid/glycerol_acylTrfase"/>
</dbReference>
<dbReference type="RefSeq" id="WP_121172068.1">
    <property type="nucleotide sequence ID" value="NZ_RBIN01000003.1"/>
</dbReference>
<reference evidence="3 4" key="1">
    <citation type="submission" date="2018-10" db="EMBL/GenBank/DDBJ databases">
        <title>Genomic Encyclopedia of Type Strains, Phase IV (KMG-IV): sequencing the most valuable type-strain genomes for metagenomic binning, comparative biology and taxonomic classification.</title>
        <authorList>
            <person name="Goeker M."/>
        </authorList>
    </citation>
    <scope>NUCLEOTIDE SEQUENCE [LARGE SCALE GENOMIC DNA]</scope>
    <source>
        <strain evidence="3 4">DSM 23229</strain>
    </source>
</reference>
<evidence type="ECO:0000256" key="1">
    <source>
        <dbReference type="SAM" id="Phobius"/>
    </source>
</evidence>
<dbReference type="PANTHER" id="PTHR10983:SF16">
    <property type="entry name" value="LYSOCARDIOLIPIN ACYLTRANSFERASE 1"/>
    <property type="match status" value="1"/>
</dbReference>
<protein>
    <submittedName>
        <fullName evidence="3">Acyltransferase-like protein</fullName>
    </submittedName>
</protein>
<keyword evidence="4" id="KW-1185">Reference proteome</keyword>
<dbReference type="Proteomes" id="UP000281975">
    <property type="component" value="Unassembled WGS sequence"/>
</dbReference>
<keyword evidence="1" id="KW-1133">Transmembrane helix</keyword>
<feature type="domain" description="Phospholipid/glycerol acyltransferase" evidence="2">
    <location>
        <begin position="83"/>
        <end position="225"/>
    </location>
</feature>
<sequence>MSLIKGAVSLVLLTLNTLLWCPPLIVLALIKLLPVAWLKPHLLSALEWLANGWIATNNLWIRYWLKPDFRIELTDSLSSEQWWLVIANHRSWTDIFVLQYALTRRLPTPRFFIKRELLWLPVMGLAWWALEFPFVGRYSREQIRRNPGLAQRDRQATRRMCANARQRPMAIYNFLEGTRFTRDKHRHQQSPYQHLLRPRAGGCAQVIDLLGDRLAGIIDVTLDYRNGCSGFGAFLCGRSGTIHLSARHLDIPSWMREGDYFNDTAYRERFQAWVNAVWQEKDQQLSSRES</sequence>
<dbReference type="AlphaFoldDB" id="A0A420WY43"/>
<keyword evidence="1" id="KW-0472">Membrane</keyword>
<comment type="caution">
    <text evidence="3">The sequence shown here is derived from an EMBL/GenBank/DDBJ whole genome shotgun (WGS) entry which is preliminary data.</text>
</comment>
<dbReference type="CDD" id="cd07990">
    <property type="entry name" value="LPLAT_LCLAT1-like"/>
    <property type="match status" value="1"/>
</dbReference>
<dbReference type="GO" id="GO:0016746">
    <property type="term" value="F:acyltransferase activity"/>
    <property type="evidence" value="ECO:0007669"/>
    <property type="project" value="UniProtKB-KW"/>
</dbReference>
<feature type="transmembrane region" description="Helical" evidence="1">
    <location>
        <begin position="7"/>
        <end position="30"/>
    </location>
</feature>
<organism evidence="3 4">
    <name type="scientific">Kushneria sinocarnis</name>
    <dbReference type="NCBI Taxonomy" id="595502"/>
    <lineage>
        <taxon>Bacteria</taxon>
        <taxon>Pseudomonadati</taxon>
        <taxon>Pseudomonadota</taxon>
        <taxon>Gammaproteobacteria</taxon>
        <taxon>Oceanospirillales</taxon>
        <taxon>Halomonadaceae</taxon>
        <taxon>Kushneria</taxon>
    </lineage>
</organism>
<evidence type="ECO:0000313" key="4">
    <source>
        <dbReference type="Proteomes" id="UP000281975"/>
    </source>
</evidence>
<gene>
    <name evidence="3" type="ORF">C7446_1081</name>
</gene>